<gene>
    <name evidence="1" type="ORF">L336_0150</name>
</gene>
<dbReference type="AlphaFoldDB" id="R4PUN2"/>
<dbReference type="KEGG" id="saal:L336_0150"/>
<keyword evidence="2" id="KW-1185">Reference proteome</keyword>
<dbReference type="GO" id="GO:0030435">
    <property type="term" value="P:sporulation resulting in formation of a cellular spore"/>
    <property type="evidence" value="ECO:0007669"/>
    <property type="project" value="InterPro"/>
</dbReference>
<name>R4PUN2_9BACT</name>
<proteinExistence type="predicted"/>
<dbReference type="RefSeq" id="WP_015641310.1">
    <property type="nucleotide sequence ID" value="NC_021219.1"/>
</dbReference>
<dbReference type="Proteomes" id="UP000013893">
    <property type="component" value="Chromosome"/>
</dbReference>
<evidence type="ECO:0008006" key="3">
    <source>
        <dbReference type="Google" id="ProtNLM"/>
    </source>
</evidence>
<evidence type="ECO:0000313" key="2">
    <source>
        <dbReference type="Proteomes" id="UP000013893"/>
    </source>
</evidence>
<dbReference type="STRING" id="1332188.L336_0150"/>
<dbReference type="EMBL" id="CP005957">
    <property type="protein sequence ID" value="AGL61860.1"/>
    <property type="molecule type" value="Genomic_DNA"/>
</dbReference>
<dbReference type="Gene3D" id="3.30.1120.40">
    <property type="entry name" value="Stage V sporulation protein G"/>
    <property type="match status" value="1"/>
</dbReference>
<dbReference type="HOGENOM" id="CLU_2315100_0_0_0"/>
<dbReference type="OrthoDB" id="9796286at2"/>
<sequence length="103" mass="11523">MTVSEVNITPVKPTDGLVAFANCVIDGQLYVGSLGVHQLLNGTGYRITYPTKRIGSRQLNYFHPVTKEAGKLIEQAVVAKCIELFERSDEQYDRHSKTTHTRT</sequence>
<accession>R4PUN2</accession>
<reference evidence="1 2" key="1">
    <citation type="journal article" date="2013" name="Nat. Biotechnol.">
        <title>Genome sequences of rare, uncultured bacteria obtained by differential coverage binning of multiple metagenomes.</title>
        <authorList>
            <person name="Albertsen M."/>
            <person name="Hugenholtz P."/>
            <person name="Skarshewski A."/>
            <person name="Nielsen K.L."/>
            <person name="Tyson G.W."/>
            <person name="Nielsen P.H."/>
        </authorList>
    </citation>
    <scope>NUCLEOTIDE SEQUENCE [LARGE SCALE GENOMIC DNA]</scope>
    <source>
        <strain evidence="1">TM71</strain>
    </source>
</reference>
<organism evidence="1 2">
    <name type="scientific">Candidatus Saccharimonas aalborgensis</name>
    <dbReference type="NCBI Taxonomy" id="1332188"/>
    <lineage>
        <taxon>Bacteria</taxon>
        <taxon>Candidatus Saccharimonadota</taxon>
        <taxon>Candidatus Saccharimonadia</taxon>
        <taxon>Candidatus Saccharimonadales</taxon>
        <taxon>Candidatus Saccharimonadaceae</taxon>
        <taxon>Candidatus Saccharimonas</taxon>
    </lineage>
</organism>
<protein>
    <recommendedName>
        <fullName evidence="3">SpoVG family protein</fullName>
    </recommendedName>
</protein>
<dbReference type="SUPFAM" id="SSF160537">
    <property type="entry name" value="SpoVG-like"/>
    <property type="match status" value="1"/>
</dbReference>
<evidence type="ECO:0000313" key="1">
    <source>
        <dbReference type="EMBL" id="AGL61860.1"/>
    </source>
</evidence>
<dbReference type="InterPro" id="IPR036751">
    <property type="entry name" value="SpoVG_sf"/>
</dbReference>